<feature type="domain" description="Plant bHLH transcription factor ACT-like" evidence="3">
    <location>
        <begin position="166"/>
        <end position="241"/>
    </location>
</feature>
<dbReference type="GO" id="GO:0043565">
    <property type="term" value="F:sequence-specific DNA binding"/>
    <property type="evidence" value="ECO:0007669"/>
    <property type="project" value="TreeGrafter"/>
</dbReference>
<dbReference type="GO" id="GO:0003700">
    <property type="term" value="F:DNA-binding transcription factor activity"/>
    <property type="evidence" value="ECO:0007669"/>
    <property type="project" value="TreeGrafter"/>
</dbReference>
<dbReference type="PANTHER" id="PTHR31945:SF27">
    <property type="entry name" value="TRANSCRIPTION FACTOR BHLH35-LIKE PROTEIN"/>
    <property type="match status" value="1"/>
</dbReference>
<comment type="caution">
    <text evidence="4">The sequence shown here is derived from an EMBL/GenBank/DDBJ whole genome shotgun (WGS) entry which is preliminary data.</text>
</comment>
<evidence type="ECO:0000259" key="3">
    <source>
        <dbReference type="Pfam" id="PF22754"/>
    </source>
</evidence>
<dbReference type="PANTHER" id="PTHR31945">
    <property type="entry name" value="TRANSCRIPTION FACTOR SCREAM2-RELATED"/>
    <property type="match status" value="1"/>
</dbReference>
<evidence type="ECO:0000256" key="2">
    <source>
        <dbReference type="ARBA" id="ARBA00023242"/>
    </source>
</evidence>
<keyword evidence="2" id="KW-0539">Nucleus</keyword>
<dbReference type="Pfam" id="PF22754">
    <property type="entry name" value="bHLH-TF_ACT-like_plant"/>
    <property type="match status" value="1"/>
</dbReference>
<keyword evidence="5" id="KW-1185">Reference proteome</keyword>
<reference evidence="5" key="1">
    <citation type="journal article" date="2019" name="Gigascience">
        <title>De novo genome assembly of the endangered Acer yangbiense, a plant species with extremely small populations endemic to Yunnan Province, China.</title>
        <authorList>
            <person name="Yang J."/>
            <person name="Wariss H.M."/>
            <person name="Tao L."/>
            <person name="Zhang R."/>
            <person name="Yun Q."/>
            <person name="Hollingsworth P."/>
            <person name="Dao Z."/>
            <person name="Luo G."/>
            <person name="Guo H."/>
            <person name="Ma Y."/>
            <person name="Sun W."/>
        </authorList>
    </citation>
    <scope>NUCLEOTIDE SEQUENCE [LARGE SCALE GENOMIC DNA]</scope>
    <source>
        <strain evidence="5">cv. br00</strain>
    </source>
</reference>
<dbReference type="InterPro" id="IPR051358">
    <property type="entry name" value="TF_AMS/ICE1/BHLH6-like"/>
</dbReference>
<dbReference type="GO" id="GO:0005634">
    <property type="term" value="C:nucleus"/>
    <property type="evidence" value="ECO:0007669"/>
    <property type="project" value="UniProtKB-SubCell"/>
</dbReference>
<sequence length="243" mass="27632">MAMEWIQDKSDTRNWRFISLTYSLIPTSCEGRARINGIASLTIRDPNHIPSSNFSIPAIKVKLPSVTANTQTHTEMVVRLERRAAMHDKRHHLRTLTCSKSVISKLSSLFCILRCHLFFFSVKRKNVTMDDLLCIYKLKLKLEAVKRELSNLIAIKRELQLPKKGVEVEKGEKGFLVRVICEKGGDKLVSILEVFEEMGLTVSHARVSCNLYLSMEAIVVAEEERALHVKSIAQAITKAIERQ</sequence>
<protein>
    <recommendedName>
        <fullName evidence="3">Plant bHLH transcription factor ACT-like domain-containing protein</fullName>
    </recommendedName>
</protein>
<dbReference type="InterPro" id="IPR054502">
    <property type="entry name" value="bHLH-TF_ACT-like_plant"/>
</dbReference>
<dbReference type="Proteomes" id="UP000326939">
    <property type="component" value="Chromosome 11"/>
</dbReference>
<organism evidence="4 5">
    <name type="scientific">Salix brachista</name>
    <dbReference type="NCBI Taxonomy" id="2182728"/>
    <lineage>
        <taxon>Eukaryota</taxon>
        <taxon>Viridiplantae</taxon>
        <taxon>Streptophyta</taxon>
        <taxon>Embryophyta</taxon>
        <taxon>Tracheophyta</taxon>
        <taxon>Spermatophyta</taxon>
        <taxon>Magnoliopsida</taxon>
        <taxon>eudicotyledons</taxon>
        <taxon>Gunneridae</taxon>
        <taxon>Pentapetalae</taxon>
        <taxon>rosids</taxon>
        <taxon>fabids</taxon>
        <taxon>Malpighiales</taxon>
        <taxon>Salicaceae</taxon>
        <taxon>Saliceae</taxon>
        <taxon>Salix</taxon>
    </lineage>
</organism>
<accession>A0A5N5KUZ6</accession>
<comment type="subcellular location">
    <subcellularLocation>
        <location evidence="1">Nucleus</location>
    </subcellularLocation>
</comment>
<dbReference type="EMBL" id="VDCV01000011">
    <property type="protein sequence ID" value="KAB5534192.1"/>
    <property type="molecule type" value="Genomic_DNA"/>
</dbReference>
<name>A0A5N5KUZ6_9ROSI</name>
<evidence type="ECO:0000313" key="5">
    <source>
        <dbReference type="Proteomes" id="UP000326939"/>
    </source>
</evidence>
<gene>
    <name evidence="4" type="ORF">DKX38_017278</name>
</gene>
<dbReference type="AlphaFoldDB" id="A0A5N5KUZ6"/>
<evidence type="ECO:0000313" key="4">
    <source>
        <dbReference type="EMBL" id="KAB5534192.1"/>
    </source>
</evidence>
<proteinExistence type="predicted"/>
<evidence type="ECO:0000256" key="1">
    <source>
        <dbReference type="ARBA" id="ARBA00004123"/>
    </source>
</evidence>